<organism evidence="5 6">
    <name type="scientific">Sphingobacterium corticibacterium</name>
    <dbReference type="NCBI Taxonomy" id="2484746"/>
    <lineage>
        <taxon>Bacteria</taxon>
        <taxon>Pseudomonadati</taxon>
        <taxon>Bacteroidota</taxon>
        <taxon>Sphingobacteriia</taxon>
        <taxon>Sphingobacteriales</taxon>
        <taxon>Sphingobacteriaceae</taxon>
        <taxon>Sphingobacterium</taxon>
    </lineage>
</organism>
<dbReference type="GO" id="GO:0016829">
    <property type="term" value="F:lyase activity"/>
    <property type="evidence" value="ECO:0007669"/>
    <property type="project" value="UniProtKB-KW"/>
</dbReference>
<evidence type="ECO:0000256" key="3">
    <source>
        <dbReference type="SAM" id="SignalP"/>
    </source>
</evidence>
<reference evidence="5 6" key="1">
    <citation type="submission" date="2019-02" db="EMBL/GenBank/DDBJ databases">
        <authorList>
            <person name="Li Y."/>
        </authorList>
    </citation>
    <scope>NUCLEOTIDE SEQUENCE [LARGE SCALE GENOMIC DNA]</scope>
    <source>
        <strain evidence="5 6">30C10-4-7</strain>
    </source>
</reference>
<dbReference type="AlphaFoldDB" id="A0A4Q6XMS2"/>
<accession>A0A4Q6XMS2</accession>
<evidence type="ECO:0000313" key="6">
    <source>
        <dbReference type="Proteomes" id="UP000292855"/>
    </source>
</evidence>
<dbReference type="Proteomes" id="UP000292855">
    <property type="component" value="Unassembled WGS sequence"/>
</dbReference>
<dbReference type="InterPro" id="IPR008929">
    <property type="entry name" value="Chondroitin_lyas"/>
</dbReference>
<dbReference type="InterPro" id="IPR008397">
    <property type="entry name" value="Alginate_lyase_dom"/>
</dbReference>
<name>A0A4Q6XMS2_9SPHI</name>
<feature type="domain" description="Alginate lyase" evidence="4">
    <location>
        <begin position="106"/>
        <end position="330"/>
    </location>
</feature>
<dbReference type="Pfam" id="PF05426">
    <property type="entry name" value="Alginate_lyase"/>
    <property type="match status" value="1"/>
</dbReference>
<dbReference type="RefSeq" id="WP_130143581.1">
    <property type="nucleotide sequence ID" value="NZ_SGIT01000007.1"/>
</dbReference>
<feature type="chain" id="PRO_5020886257" evidence="3">
    <location>
        <begin position="23"/>
        <end position="429"/>
    </location>
</feature>
<sequence length="429" mass="47727">MKKNSNLYVWLLLPLMLTGACAKDKYKLVNPQADIIEEAPNAEINIVHPGALHTAEDFDFIKGKLAANASPWTEGYDRLNTSTHLTLSYVARPSEKLIRGGGSTEEPESDNYANAMRDSHAAYQMGLKWRLTGDEAWAAKGVEILNAWASTCKRITGDSNRALGAGIYGFTFANAAEVLRDYSGWSENDFTAYKQWMVDVFYPVNMEFLQTHWGVCNFHYWTNWDAANMCSILSIGILTDDHAKIDYAISYFKRGVGNGNINNAVTHIHNVNGEILGQGQESGRDQGHAVLVISLLGSFCQMAYNVGEDLFAYDNNKFLALCEYTAKYNYADNDGIFPFTVPFSEYTRYYAANCGSTEIHTAVSAVARGEIRPAWELVYNHYGKVKGLDAKYSQMFAEKVRPEGGGSHYSPNSGGYDQLGFGTLMFTRD</sequence>
<keyword evidence="6" id="KW-1185">Reference proteome</keyword>
<dbReference type="OrthoDB" id="222550at2"/>
<gene>
    <name evidence="5" type="ORF">EWE74_20755</name>
</gene>
<keyword evidence="1 3" id="KW-0732">Signal</keyword>
<evidence type="ECO:0000256" key="1">
    <source>
        <dbReference type="ARBA" id="ARBA00022729"/>
    </source>
</evidence>
<dbReference type="PROSITE" id="PS51257">
    <property type="entry name" value="PROKAR_LIPOPROTEIN"/>
    <property type="match status" value="1"/>
</dbReference>
<feature type="signal peptide" evidence="3">
    <location>
        <begin position="1"/>
        <end position="22"/>
    </location>
</feature>
<dbReference type="Gene3D" id="1.50.10.100">
    <property type="entry name" value="Chondroitin AC/alginate lyase"/>
    <property type="match status" value="1"/>
</dbReference>
<evidence type="ECO:0000256" key="2">
    <source>
        <dbReference type="ARBA" id="ARBA00023239"/>
    </source>
</evidence>
<comment type="caution">
    <text evidence="5">The sequence shown here is derived from an EMBL/GenBank/DDBJ whole genome shotgun (WGS) entry which is preliminary data.</text>
</comment>
<proteinExistence type="predicted"/>
<keyword evidence="2" id="KW-0456">Lyase</keyword>
<evidence type="ECO:0000259" key="4">
    <source>
        <dbReference type="Pfam" id="PF05426"/>
    </source>
</evidence>
<dbReference type="GO" id="GO:0042597">
    <property type="term" value="C:periplasmic space"/>
    <property type="evidence" value="ECO:0007669"/>
    <property type="project" value="InterPro"/>
</dbReference>
<evidence type="ECO:0000313" key="5">
    <source>
        <dbReference type="EMBL" id="RZF57457.1"/>
    </source>
</evidence>
<dbReference type="SUPFAM" id="SSF48230">
    <property type="entry name" value="Chondroitin AC/alginate lyase"/>
    <property type="match status" value="1"/>
</dbReference>
<protein>
    <submittedName>
        <fullName evidence="5">Cell wall anchor protein</fullName>
    </submittedName>
</protein>
<dbReference type="EMBL" id="SGIT01000007">
    <property type="protein sequence ID" value="RZF57457.1"/>
    <property type="molecule type" value="Genomic_DNA"/>
</dbReference>